<dbReference type="EMBL" id="JJML01000033">
    <property type="protein sequence ID" value="KGF72233.1"/>
    <property type="molecule type" value="Genomic_DNA"/>
</dbReference>
<dbReference type="PANTHER" id="PTHR12922">
    <property type="entry name" value="UBIQUINONE BIOSYNTHESIS PROTEIN"/>
    <property type="match status" value="1"/>
</dbReference>
<comment type="caution">
    <text evidence="1">The sequence shown here is derived from an EMBL/GenBank/DDBJ whole genome shotgun (WGS) entry which is preliminary data.</text>
</comment>
<gene>
    <name evidence="1" type="ORF">DO97_11405</name>
</gene>
<evidence type="ECO:0008006" key="3">
    <source>
        <dbReference type="Google" id="ProtNLM"/>
    </source>
</evidence>
<dbReference type="AlphaFoldDB" id="A0A098TN15"/>
<dbReference type="InterPro" id="IPR007715">
    <property type="entry name" value="Coq4"/>
</dbReference>
<organism evidence="1 2">
    <name type="scientific">Neosynechococcus sphagnicola sy1</name>
    <dbReference type="NCBI Taxonomy" id="1497020"/>
    <lineage>
        <taxon>Bacteria</taxon>
        <taxon>Bacillati</taxon>
        <taxon>Cyanobacteriota</taxon>
        <taxon>Cyanophyceae</taxon>
        <taxon>Neosynechococcales</taxon>
        <taxon>Neosynechococcaceae</taxon>
        <taxon>Neosynechococcus</taxon>
    </lineage>
</organism>
<proteinExistence type="predicted"/>
<evidence type="ECO:0000313" key="1">
    <source>
        <dbReference type="EMBL" id="KGF72233.1"/>
    </source>
</evidence>
<dbReference type="PANTHER" id="PTHR12922:SF7">
    <property type="entry name" value="UBIQUINONE BIOSYNTHESIS PROTEIN COQ4 HOMOLOG, MITOCHONDRIAL"/>
    <property type="match status" value="1"/>
</dbReference>
<reference evidence="1 2" key="1">
    <citation type="journal article" date="2014" name="Mol. Ecol.">
        <title>Evolution of Synechococcus.</title>
        <authorList>
            <person name="Dvorak P."/>
            <person name="Casamatta D."/>
            <person name="Hasler P."/>
            <person name="Poulickova A."/>
            <person name="Ondrej V."/>
            <person name="Sanges R."/>
        </authorList>
    </citation>
    <scope>NUCLEOTIDE SEQUENCE [LARGE SCALE GENOMIC DNA]</scope>
    <source>
        <strain evidence="1 2">CAUP A 1101</strain>
    </source>
</reference>
<dbReference type="GO" id="GO:0006744">
    <property type="term" value="P:ubiquinone biosynthetic process"/>
    <property type="evidence" value="ECO:0007669"/>
    <property type="project" value="InterPro"/>
</dbReference>
<dbReference type="RefSeq" id="WP_036534487.1">
    <property type="nucleotide sequence ID" value="NZ_JJML01000033.1"/>
</dbReference>
<dbReference type="Pfam" id="PF05019">
    <property type="entry name" value="Coq4"/>
    <property type="match status" value="1"/>
</dbReference>
<name>A0A098TN15_9CYAN</name>
<dbReference type="STRING" id="1497020.DO97_11405"/>
<dbReference type="Proteomes" id="UP000030170">
    <property type="component" value="Unassembled WGS sequence"/>
</dbReference>
<protein>
    <recommendedName>
        <fullName evidence="3">Ubiquinone biosynthesis protein</fullName>
    </recommendedName>
</protein>
<evidence type="ECO:0000313" key="2">
    <source>
        <dbReference type="Proteomes" id="UP000030170"/>
    </source>
</evidence>
<keyword evidence="2" id="KW-1185">Reference proteome</keyword>
<accession>A0A098TN15</accession>
<sequence>MFGLSNLVNSIRNIKIAVDFLKDMGKDTDSVFDLQERLRDTPQMQVCLDRLKANPAMAQLIAERYMGPDIDLAALKQMPKGSLGYSYATVITNLGYDPEFYRDVEIKDDADYVVMRVRKTHDIHHIVTGFSLKPEGETGVLGMMAAQCGYPSFTVILLTALVIAYKKRPELFNEVLQRVVVGLQIGWSAELLLAQKWEEGWEKSLEQWRSELQINAVTSGPTSWMDTTPGLTL</sequence>